<feature type="compositionally biased region" description="Acidic residues" evidence="1">
    <location>
        <begin position="304"/>
        <end position="323"/>
    </location>
</feature>
<proteinExistence type="predicted"/>
<dbReference type="Proteomes" id="UP000254866">
    <property type="component" value="Unassembled WGS sequence"/>
</dbReference>
<protein>
    <recommendedName>
        <fullName evidence="2">DUF2293 domain-containing protein</fullName>
    </recommendedName>
</protein>
<keyword evidence="4" id="KW-1185">Reference proteome</keyword>
<dbReference type="InterPro" id="IPR018744">
    <property type="entry name" value="DUF2293"/>
</dbReference>
<gene>
    <name evidence="3" type="ORF">BP5553_03368</name>
</gene>
<dbReference type="PANTHER" id="PTHR38113">
    <property type="match status" value="1"/>
</dbReference>
<feature type="compositionally biased region" description="Polar residues" evidence="1">
    <location>
        <begin position="504"/>
        <end position="519"/>
    </location>
</feature>
<dbReference type="Pfam" id="PF10056">
    <property type="entry name" value="DUF2293"/>
    <property type="match status" value="1"/>
</dbReference>
<dbReference type="AlphaFoldDB" id="A0A370TU66"/>
<evidence type="ECO:0000259" key="2">
    <source>
        <dbReference type="Pfam" id="PF10056"/>
    </source>
</evidence>
<evidence type="ECO:0000313" key="3">
    <source>
        <dbReference type="EMBL" id="RDL39028.1"/>
    </source>
</evidence>
<dbReference type="STRING" id="2656787.A0A370TU66"/>
<dbReference type="PANTHER" id="PTHR38113:SF1">
    <property type="entry name" value="DUF2293 DOMAIN-CONTAINING PROTEIN"/>
    <property type="match status" value="1"/>
</dbReference>
<comment type="caution">
    <text evidence="3">The sequence shown here is derived from an EMBL/GenBank/DDBJ whole genome shotgun (WGS) entry which is preliminary data.</text>
</comment>
<accession>A0A370TU66</accession>
<sequence length="923" mass="103859">MGKRKKALAAKAQGGIALKAARRGNKEDRHARKLVVRRKQKQNITAEAWAAPAPSHLVAKLDVPKVKSKYQSYFEFAENTEKKEKRLEFQVTDNPKPPPGFAFVPIGDPILTKGCKELSRERDAMIFIVSASKEEKSKISEHIYRTGYHFRESIVEDARQIIGETVLSRPTVAPGEIEPIPETQDEINKQADAAIRDLFPRIPNTDRQMILEHAFKKGALFHGEPTVGLQTDLPLSRRVQLAVLAHIRHTHTRYDKLLRETTWVNARKVVEQVCLDVLVKWRGDEETGRDQMDEILREIVIITDSEEEDDSSSEEDSSEEDGEVTSISSAEASPAPVSRNQQRAARPENHAGEVLGRKPINGNGVDSGAVSSRTRAKVNPKIRQERRAQRGFKRYQAAWDDALHRRQNPARQSNTPHPNTPFEIIANRMPQSMGASPPREVAYRPLPGANVVYRDSSPNNRDQRHNGAHLVARPDPYYSQHISAAESHIQRNEVIVRSLPERNINQDPSLHSGTPSQPVWEQRPPQVVRGSSHRHGLQDMLVPSIETSSSDAMRPLDERRNVPDHFNQSRELYSRRMIENRRPSPPRRQVVVIDDSPPQIKRRRLVGDDSGRFRPLPSSDYSVYASAPPSDSHLLPSSSIQPRDFLVRRPAVELESSQGLSRNARSSYTAPTAQIPIYDAPGPGSLARPSEQFRRSDVLDAGQREGPIIMRHIDSASFHHNSGGDAAYRRLTAENVRDNQSVRIREDDRGFHQVGPDYHGNHTQRLRSPSLTASGRLSRTYDEGPSRPVIDQAFIHDFSQSRLDGPVRATNGSNVLPARSHQEFEGQGNRSRGYEDHPARSFATLPPARARSPAGYLQRPISRHDREETGRPIVYENPRSPAQMNYAPVEQPPILVRQGIMRPQAGVAPSHARVPRRELVILE</sequence>
<feature type="region of interest" description="Disordered" evidence="1">
    <location>
        <begin position="303"/>
        <end position="389"/>
    </location>
</feature>
<feature type="compositionally biased region" description="Basic and acidic residues" evidence="1">
    <location>
        <begin position="554"/>
        <end position="563"/>
    </location>
</feature>
<dbReference type="EMBL" id="NPIC01000002">
    <property type="protein sequence ID" value="RDL39028.1"/>
    <property type="molecule type" value="Genomic_DNA"/>
</dbReference>
<feature type="region of interest" description="Disordered" evidence="1">
    <location>
        <begin position="674"/>
        <end position="693"/>
    </location>
</feature>
<evidence type="ECO:0000256" key="1">
    <source>
        <dbReference type="SAM" id="MobiDB-lite"/>
    </source>
</evidence>
<evidence type="ECO:0000313" key="4">
    <source>
        <dbReference type="Proteomes" id="UP000254866"/>
    </source>
</evidence>
<feature type="domain" description="DUF2293" evidence="2">
    <location>
        <begin position="194"/>
        <end position="282"/>
    </location>
</feature>
<reference evidence="3 4" key="1">
    <citation type="journal article" date="2018" name="IMA Fungus">
        <title>IMA Genome-F 9: Draft genome sequence of Annulohypoxylon stygium, Aspergillus mulundensis, Berkeleyomyces basicola (syn. Thielaviopsis basicola), Ceratocystis smalleyi, two Cercospora beticola strains, Coleophoma cylindrospora, Fusarium fracticaudum, Phialophora cf. hyalina, and Morchella septimelata.</title>
        <authorList>
            <person name="Wingfield B.D."/>
            <person name="Bills G.F."/>
            <person name="Dong Y."/>
            <person name="Huang W."/>
            <person name="Nel W.J."/>
            <person name="Swalarsk-Parry B.S."/>
            <person name="Vaghefi N."/>
            <person name="Wilken P.M."/>
            <person name="An Z."/>
            <person name="de Beer Z.W."/>
            <person name="De Vos L."/>
            <person name="Chen L."/>
            <person name="Duong T.A."/>
            <person name="Gao Y."/>
            <person name="Hammerbacher A."/>
            <person name="Kikkert J.R."/>
            <person name="Li Y."/>
            <person name="Li H."/>
            <person name="Li K."/>
            <person name="Li Q."/>
            <person name="Liu X."/>
            <person name="Ma X."/>
            <person name="Naidoo K."/>
            <person name="Pethybridge S.J."/>
            <person name="Sun J."/>
            <person name="Steenkamp E.T."/>
            <person name="van der Nest M.A."/>
            <person name="van Wyk S."/>
            <person name="Wingfield M.J."/>
            <person name="Xiong C."/>
            <person name="Yue Q."/>
            <person name="Zhang X."/>
        </authorList>
    </citation>
    <scope>NUCLEOTIDE SEQUENCE [LARGE SCALE GENOMIC DNA]</scope>
    <source>
        <strain evidence="3 4">BP 5553</strain>
    </source>
</reference>
<name>A0A370TU66_9HELO</name>
<feature type="compositionally biased region" description="Basic and acidic residues" evidence="1">
    <location>
        <begin position="572"/>
        <end position="582"/>
    </location>
</feature>
<feature type="region of interest" description="Disordered" evidence="1">
    <location>
        <begin position="845"/>
        <end position="869"/>
    </location>
</feature>
<organism evidence="3 4">
    <name type="scientific">Venustampulla echinocandica</name>
    <dbReference type="NCBI Taxonomy" id="2656787"/>
    <lineage>
        <taxon>Eukaryota</taxon>
        <taxon>Fungi</taxon>
        <taxon>Dikarya</taxon>
        <taxon>Ascomycota</taxon>
        <taxon>Pezizomycotina</taxon>
        <taxon>Leotiomycetes</taxon>
        <taxon>Helotiales</taxon>
        <taxon>Pleuroascaceae</taxon>
        <taxon>Venustampulla</taxon>
    </lineage>
</organism>
<feature type="region of interest" description="Disordered" evidence="1">
    <location>
        <begin position="504"/>
        <end position="617"/>
    </location>
</feature>
<dbReference type="GeneID" id="43596217"/>
<dbReference type="RefSeq" id="XP_031871684.1">
    <property type="nucleotide sequence ID" value="XM_032011991.1"/>
</dbReference>
<dbReference type="OrthoDB" id="5288828at2759"/>